<dbReference type="STRING" id="279360.MB14_14835"/>
<proteinExistence type="predicted"/>
<evidence type="ECO:0000313" key="2">
    <source>
        <dbReference type="Proteomes" id="UP000075583"/>
    </source>
</evidence>
<comment type="caution">
    <text evidence="1">The sequence shown here is derived from an EMBL/GenBank/DDBJ whole genome shotgun (WGS) entry which is preliminary data.</text>
</comment>
<gene>
    <name evidence="1" type="ORF">MB14_14835</name>
</gene>
<dbReference type="Proteomes" id="UP000075583">
    <property type="component" value="Unassembled WGS sequence"/>
</dbReference>
<sequence>MNKVASRKPPYSSFPTIILEKVLFLSKSFPLNQRLFLLDKNYILKQVQEDMKHSLQVELVVQIKQGYFKLFNPLRLIDDLSEKVENFEPTDLSFFDELYANLAGIYRYQVEGNQLELLFDGRSHYDKYLDDWKAGFQAYLTELCQKKNFILAGLELTVFHSPERRLELAQNRMKVCIYEHFGLKIYKYKGIQKYESKSA</sequence>
<accession>A0A150XQN8</accession>
<protein>
    <submittedName>
        <fullName evidence="1">Uncharacterized protein</fullName>
    </submittedName>
</protein>
<reference evidence="1" key="1">
    <citation type="submission" date="2016-01" db="EMBL/GenBank/DDBJ databases">
        <title>Genome sequencing of Roseivirga ehrenbergii KMM 6017.</title>
        <authorList>
            <person name="Selvaratnam C."/>
            <person name="Thevarajoo S."/>
            <person name="Goh K.M."/>
            <person name="Ee R."/>
            <person name="Chan K.-G."/>
            <person name="Chong C.S."/>
        </authorList>
    </citation>
    <scope>NUCLEOTIDE SEQUENCE [LARGE SCALE GENOMIC DNA]</scope>
    <source>
        <strain evidence="1">KMM 6017</strain>
    </source>
</reference>
<evidence type="ECO:0000313" key="1">
    <source>
        <dbReference type="EMBL" id="KYG81050.1"/>
    </source>
</evidence>
<keyword evidence="2" id="KW-1185">Reference proteome</keyword>
<organism evidence="1 2">
    <name type="scientific">Roseivirga ehrenbergii (strain DSM 102268 / JCM 13514 / KCTC 12282 / NCIMB 14502 / KMM 6017)</name>
    <dbReference type="NCBI Taxonomy" id="279360"/>
    <lineage>
        <taxon>Bacteria</taxon>
        <taxon>Pseudomonadati</taxon>
        <taxon>Bacteroidota</taxon>
        <taxon>Cytophagia</taxon>
        <taxon>Cytophagales</taxon>
        <taxon>Roseivirgaceae</taxon>
        <taxon>Roseivirga</taxon>
    </lineage>
</organism>
<dbReference type="EMBL" id="LQZQ01000003">
    <property type="protein sequence ID" value="KYG81050.1"/>
    <property type="molecule type" value="Genomic_DNA"/>
</dbReference>
<name>A0A150XQN8_ROSEK</name>
<dbReference type="AlphaFoldDB" id="A0A150XQN8"/>